<feature type="coiled-coil region" evidence="16">
    <location>
        <begin position="397"/>
        <end position="424"/>
    </location>
</feature>
<dbReference type="SUPFAM" id="SSF52172">
    <property type="entry name" value="CheY-like"/>
    <property type="match status" value="1"/>
</dbReference>
<dbReference type="AlphaFoldDB" id="A0A857JN60"/>
<dbReference type="CDD" id="cd16922">
    <property type="entry name" value="HATPase_EvgS-ArcB-TorS-like"/>
    <property type="match status" value="1"/>
</dbReference>
<evidence type="ECO:0000256" key="15">
    <source>
        <dbReference type="PROSITE-ProRule" id="PRU00169"/>
    </source>
</evidence>
<dbReference type="SUPFAM" id="SSF47384">
    <property type="entry name" value="Homodimeric domain of signal transducing histidine kinase"/>
    <property type="match status" value="1"/>
</dbReference>
<feature type="domain" description="Response regulatory" evidence="19">
    <location>
        <begin position="682"/>
        <end position="796"/>
    </location>
</feature>
<dbReference type="SMART" id="SM00388">
    <property type="entry name" value="HisKA"/>
    <property type="match status" value="1"/>
</dbReference>
<dbReference type="InterPro" id="IPR036641">
    <property type="entry name" value="HPT_dom_sf"/>
</dbReference>
<dbReference type="InterPro" id="IPR004358">
    <property type="entry name" value="Sig_transdc_His_kin-like_C"/>
</dbReference>
<keyword evidence="16" id="KW-0175">Coiled coil</keyword>
<proteinExistence type="predicted"/>
<keyword evidence="8 17" id="KW-0812">Transmembrane</keyword>
<dbReference type="Pfam" id="PF07695">
    <property type="entry name" value="7TMR-DISM_7TM"/>
    <property type="match status" value="1"/>
</dbReference>
<dbReference type="GO" id="GO:0009927">
    <property type="term" value="F:histidine phosphotransfer kinase activity"/>
    <property type="evidence" value="ECO:0007669"/>
    <property type="project" value="TreeGrafter"/>
</dbReference>
<feature type="modified residue" description="4-aspartylphosphate" evidence="15">
    <location>
        <position position="731"/>
    </location>
</feature>
<keyword evidence="10" id="KW-0067">ATP-binding</keyword>
<gene>
    <name evidence="21" type="ORF">FX988_02644</name>
</gene>
<feature type="domain" description="HPt" evidence="20">
    <location>
        <begin position="806"/>
        <end position="918"/>
    </location>
</feature>
<dbReference type="InterPro" id="IPR003594">
    <property type="entry name" value="HATPase_dom"/>
</dbReference>
<evidence type="ECO:0000256" key="8">
    <source>
        <dbReference type="ARBA" id="ARBA00022692"/>
    </source>
</evidence>
<dbReference type="EMBL" id="CP047656">
    <property type="protein sequence ID" value="QHJ12387.1"/>
    <property type="molecule type" value="Genomic_DNA"/>
</dbReference>
<evidence type="ECO:0000256" key="17">
    <source>
        <dbReference type="SAM" id="Phobius"/>
    </source>
</evidence>
<dbReference type="SMART" id="SM00387">
    <property type="entry name" value="HATPase_c"/>
    <property type="match status" value="1"/>
</dbReference>
<comment type="catalytic activity">
    <reaction evidence="1">
        <text>ATP + protein L-histidine = ADP + protein N-phospho-L-histidine.</text>
        <dbReference type="EC" id="2.7.13.3"/>
    </reaction>
</comment>
<name>A0A857JN60_9ALTE</name>
<evidence type="ECO:0000256" key="16">
    <source>
        <dbReference type="SAM" id="Coils"/>
    </source>
</evidence>
<keyword evidence="12" id="KW-0902">Two-component regulatory system</keyword>
<dbReference type="GO" id="GO:0000155">
    <property type="term" value="F:phosphorelay sensor kinase activity"/>
    <property type="evidence" value="ECO:0007669"/>
    <property type="project" value="InterPro"/>
</dbReference>
<protein>
    <recommendedName>
        <fullName evidence="3">histidine kinase</fullName>
        <ecNumber evidence="3">2.7.13.3</ecNumber>
    </recommendedName>
</protein>
<dbReference type="InterPro" id="IPR011623">
    <property type="entry name" value="7TMR_DISM_rcpt_extracell_dom1"/>
</dbReference>
<evidence type="ECO:0000256" key="13">
    <source>
        <dbReference type="ARBA" id="ARBA00023136"/>
    </source>
</evidence>
<dbReference type="Gene3D" id="3.40.50.2300">
    <property type="match status" value="1"/>
</dbReference>
<evidence type="ECO:0000256" key="11">
    <source>
        <dbReference type="ARBA" id="ARBA00022989"/>
    </source>
</evidence>
<evidence type="ECO:0000256" key="12">
    <source>
        <dbReference type="ARBA" id="ARBA00023012"/>
    </source>
</evidence>
<organism evidence="21 22">
    <name type="scientific">Paraglaciecola mesophila</name>
    <dbReference type="NCBI Taxonomy" id="197222"/>
    <lineage>
        <taxon>Bacteria</taxon>
        <taxon>Pseudomonadati</taxon>
        <taxon>Pseudomonadota</taxon>
        <taxon>Gammaproteobacteria</taxon>
        <taxon>Alteromonadales</taxon>
        <taxon>Alteromonadaceae</taxon>
        <taxon>Paraglaciecola</taxon>
    </lineage>
</organism>
<dbReference type="SMART" id="SM00448">
    <property type="entry name" value="REC"/>
    <property type="match status" value="1"/>
</dbReference>
<dbReference type="Proteomes" id="UP000464524">
    <property type="component" value="Chromosome"/>
</dbReference>
<feature type="transmembrane region" description="Helical" evidence="17">
    <location>
        <begin position="240"/>
        <end position="259"/>
    </location>
</feature>
<evidence type="ECO:0000256" key="10">
    <source>
        <dbReference type="ARBA" id="ARBA00022840"/>
    </source>
</evidence>
<keyword evidence="9" id="KW-0418">Kinase</keyword>
<keyword evidence="13 17" id="KW-0472">Membrane</keyword>
<evidence type="ECO:0000256" key="1">
    <source>
        <dbReference type="ARBA" id="ARBA00000085"/>
    </source>
</evidence>
<dbReference type="PANTHER" id="PTHR43047:SF72">
    <property type="entry name" value="OSMOSENSING HISTIDINE PROTEIN KINASE SLN1"/>
    <property type="match status" value="1"/>
</dbReference>
<dbReference type="Pfam" id="PF02518">
    <property type="entry name" value="HATPase_c"/>
    <property type="match status" value="1"/>
</dbReference>
<comment type="subcellular location">
    <subcellularLocation>
        <location evidence="2">Cell inner membrane</location>
        <topology evidence="2">Multi-pass membrane protein</topology>
    </subcellularLocation>
</comment>
<dbReference type="PROSITE" id="PS50109">
    <property type="entry name" value="HIS_KIN"/>
    <property type="match status" value="1"/>
</dbReference>
<keyword evidence="4" id="KW-1003">Cell membrane</keyword>
<keyword evidence="22" id="KW-1185">Reference proteome</keyword>
<dbReference type="FunFam" id="3.30.565.10:FF:000010">
    <property type="entry name" value="Sensor histidine kinase RcsC"/>
    <property type="match status" value="1"/>
</dbReference>
<evidence type="ECO:0000256" key="7">
    <source>
        <dbReference type="ARBA" id="ARBA00022679"/>
    </source>
</evidence>
<evidence type="ECO:0000259" key="18">
    <source>
        <dbReference type="PROSITE" id="PS50109"/>
    </source>
</evidence>
<dbReference type="InterPro" id="IPR003661">
    <property type="entry name" value="HisK_dim/P_dom"/>
</dbReference>
<feature type="transmembrane region" description="Helical" evidence="17">
    <location>
        <begin position="271"/>
        <end position="289"/>
    </location>
</feature>
<feature type="transmembrane region" description="Helical" evidence="17">
    <location>
        <begin position="324"/>
        <end position="344"/>
    </location>
</feature>
<feature type="domain" description="Histidine kinase" evidence="18">
    <location>
        <begin position="431"/>
        <end position="648"/>
    </location>
</feature>
<dbReference type="InterPro" id="IPR008207">
    <property type="entry name" value="Sig_transdc_His_kin_Hpt_dom"/>
</dbReference>
<evidence type="ECO:0000256" key="3">
    <source>
        <dbReference type="ARBA" id="ARBA00012438"/>
    </source>
</evidence>
<dbReference type="Pfam" id="PF00072">
    <property type="entry name" value="Response_reg"/>
    <property type="match status" value="1"/>
</dbReference>
<feature type="transmembrane region" description="Helical" evidence="17">
    <location>
        <begin position="180"/>
        <end position="201"/>
    </location>
</feature>
<reference evidence="21 22" key="1">
    <citation type="submission" date="2019-12" db="EMBL/GenBank/DDBJ databases">
        <title>Genome sequencing and assembly of endphytes of Porphyra tenera.</title>
        <authorList>
            <person name="Park J.M."/>
            <person name="Shin R."/>
            <person name="Jo S.H."/>
        </authorList>
    </citation>
    <scope>NUCLEOTIDE SEQUENCE [LARGE SCALE GENOMIC DNA]</scope>
    <source>
        <strain evidence="21 22">GPM4</strain>
    </source>
</reference>
<dbReference type="CDD" id="cd00088">
    <property type="entry name" value="HPT"/>
    <property type="match status" value="1"/>
</dbReference>
<dbReference type="GO" id="GO:0005886">
    <property type="term" value="C:plasma membrane"/>
    <property type="evidence" value="ECO:0007669"/>
    <property type="project" value="UniProtKB-SubCell"/>
</dbReference>
<dbReference type="CDD" id="cd00082">
    <property type="entry name" value="HisKA"/>
    <property type="match status" value="1"/>
</dbReference>
<evidence type="ECO:0000259" key="19">
    <source>
        <dbReference type="PROSITE" id="PS50110"/>
    </source>
</evidence>
<evidence type="ECO:0000313" key="21">
    <source>
        <dbReference type="EMBL" id="QHJ12387.1"/>
    </source>
</evidence>
<dbReference type="Pfam" id="PF01627">
    <property type="entry name" value="Hpt"/>
    <property type="match status" value="1"/>
</dbReference>
<evidence type="ECO:0000256" key="9">
    <source>
        <dbReference type="ARBA" id="ARBA00022777"/>
    </source>
</evidence>
<feature type="transmembrane region" description="Helical" evidence="17">
    <location>
        <begin position="295"/>
        <end position="317"/>
    </location>
</feature>
<evidence type="ECO:0000256" key="14">
    <source>
        <dbReference type="PROSITE-ProRule" id="PRU00110"/>
    </source>
</evidence>
<evidence type="ECO:0000256" key="5">
    <source>
        <dbReference type="ARBA" id="ARBA00022519"/>
    </source>
</evidence>
<dbReference type="Gene3D" id="3.30.565.10">
    <property type="entry name" value="Histidine kinase-like ATPase, C-terminal domain"/>
    <property type="match status" value="1"/>
</dbReference>
<dbReference type="InterPro" id="IPR036097">
    <property type="entry name" value="HisK_dim/P_sf"/>
</dbReference>
<dbReference type="Gene3D" id="1.20.120.160">
    <property type="entry name" value="HPT domain"/>
    <property type="match status" value="1"/>
</dbReference>
<keyword evidence="6 15" id="KW-0597">Phosphoprotein</keyword>
<dbReference type="InterPro" id="IPR011006">
    <property type="entry name" value="CheY-like_superfamily"/>
</dbReference>
<dbReference type="SUPFAM" id="SSF47226">
    <property type="entry name" value="Histidine-containing phosphotransfer domain, HPT domain"/>
    <property type="match status" value="1"/>
</dbReference>
<keyword evidence="5" id="KW-0997">Cell inner membrane</keyword>
<dbReference type="InterPro" id="IPR036890">
    <property type="entry name" value="HATPase_C_sf"/>
</dbReference>
<keyword evidence="7 21" id="KW-0808">Transferase</keyword>
<keyword evidence="11 17" id="KW-1133">Transmembrane helix</keyword>
<dbReference type="Gene3D" id="1.10.287.130">
    <property type="match status" value="1"/>
</dbReference>
<evidence type="ECO:0000256" key="6">
    <source>
        <dbReference type="ARBA" id="ARBA00022553"/>
    </source>
</evidence>
<dbReference type="PANTHER" id="PTHR43047">
    <property type="entry name" value="TWO-COMPONENT HISTIDINE PROTEIN KINASE"/>
    <property type="match status" value="1"/>
</dbReference>
<evidence type="ECO:0000256" key="4">
    <source>
        <dbReference type="ARBA" id="ARBA00022475"/>
    </source>
</evidence>
<accession>A0A857JN60</accession>
<evidence type="ECO:0000313" key="22">
    <source>
        <dbReference type="Proteomes" id="UP000464524"/>
    </source>
</evidence>
<dbReference type="OrthoDB" id="9810730at2"/>
<dbReference type="InterPro" id="IPR005467">
    <property type="entry name" value="His_kinase_dom"/>
</dbReference>
<evidence type="ECO:0000256" key="2">
    <source>
        <dbReference type="ARBA" id="ARBA00004429"/>
    </source>
</evidence>
<sequence>MKSAIYYILLLSLFSFGLKAQDTLIAHFSASEISQRDISQQLVYFSIGRAEIPHYREPLEEWLGTFEQHNPNDPFKNRYVTAFEIYNDTQNEQWFIYPSGSVIETVQVSLYSQHTPVESSVSGLNHTNSYPLHYGSKLNIRAGETATLLMVFDSDFFFAPIKIVLKTEERMLASVASHNVILFICFGIYLALGLYNLFIYIVMRDTQYLFYALSTLFYASAWAAIFGVFEYLNLFSAKDWLMPGFLLGCAFSAFFQIEFFRLNLTAKRTMLFLLVLGCLCLLALPIAFYNQALGLIIVSILTTAVLLTGLSVGLVAWKKGYKPARYFVLASLCVIIPNVVGNLLNLRVLPSINVDIYLLGFIGIAADTVILAFALAEKMRLVNLRNSQLKSQLKQTVEFRTQALREANQKLAQSNQELIEANSAKDYFLANMSHEIRTPLTSIIGYADGMLLGDIDKAEQERVTSIIYQNGAHLLRIINDILDLSKIDANKLDFKSQPCHLFSLLGQIESVVGKRAKDKGLGFHVNYDFPLPEKIITDATRLKQILFNLTNNALKFTHSGHICLDVKAVGQTLTIKVVDTGEGISQSDMQKLFNPFTQADSVINRQVGGTGLGLSIAKRLAQGLGGDIQATSQPRKGSTFTITIKLDTPTDVAWLNTAQEIDLSSIHQITQESHVPKFGACKVLLADDHPNNRELVALLLKRMNITVTEVADGHQAIDAIRASQFDLLLLDIHMPRLNGVDTLKNIRKSGNKTPAIALTANTMQHEIDYYLRIGFTDHLAKPIERDVFIRKVRQYLNLSVKQVSVADDKMLPLIQGYIVDLREELANIEQAWNVRDLPAIATSIHRIKGAAGSFGLANVGKAFSRLEQAALNDDEAGLEDSIAHVLRFAHMCIDLPDVDVAQAIVNAQYELDEYLNQLPQTILHCESAIDRLSQCAQKGDHMATADALNQAKQLFDNNALTRASNLLSELAPLSAHTQQNADTFINVLASVRNTLQSLSEALKYNHIKR</sequence>
<feature type="modified residue" description="Phosphohistidine" evidence="14">
    <location>
        <position position="845"/>
    </location>
</feature>
<dbReference type="PRINTS" id="PR00344">
    <property type="entry name" value="BCTRLSENSOR"/>
</dbReference>
<dbReference type="EC" id="2.7.13.3" evidence="3"/>
<evidence type="ECO:0000259" key="20">
    <source>
        <dbReference type="PROSITE" id="PS50894"/>
    </source>
</evidence>
<dbReference type="SUPFAM" id="SSF55874">
    <property type="entry name" value="ATPase domain of HSP90 chaperone/DNA topoisomerase II/histidine kinase"/>
    <property type="match status" value="1"/>
</dbReference>
<dbReference type="FunFam" id="1.10.287.130:FF:000001">
    <property type="entry name" value="Two-component sensor histidine kinase"/>
    <property type="match status" value="1"/>
</dbReference>
<feature type="transmembrane region" description="Helical" evidence="17">
    <location>
        <begin position="356"/>
        <end position="376"/>
    </location>
</feature>
<dbReference type="PROSITE" id="PS50110">
    <property type="entry name" value="RESPONSE_REGULATORY"/>
    <property type="match status" value="1"/>
</dbReference>
<dbReference type="KEGG" id="pmes:FX988_02644"/>
<feature type="transmembrane region" description="Helical" evidence="17">
    <location>
        <begin position="208"/>
        <end position="228"/>
    </location>
</feature>
<dbReference type="CDD" id="cd17546">
    <property type="entry name" value="REC_hyHK_CKI1_RcsC-like"/>
    <property type="match status" value="1"/>
</dbReference>
<dbReference type="PROSITE" id="PS50894">
    <property type="entry name" value="HPT"/>
    <property type="match status" value="1"/>
</dbReference>
<dbReference type="Pfam" id="PF00512">
    <property type="entry name" value="HisKA"/>
    <property type="match status" value="1"/>
</dbReference>
<keyword evidence="10" id="KW-0547">Nucleotide-binding</keyword>
<dbReference type="RefSeq" id="WP_160180435.1">
    <property type="nucleotide sequence ID" value="NZ_CP047656.1"/>
</dbReference>
<dbReference type="InterPro" id="IPR001789">
    <property type="entry name" value="Sig_transdc_resp-reg_receiver"/>
</dbReference>